<dbReference type="InterPro" id="IPR029058">
    <property type="entry name" value="AB_hydrolase_fold"/>
</dbReference>
<dbReference type="Gene3D" id="1.10.10.800">
    <property type="match status" value="1"/>
</dbReference>
<gene>
    <name evidence="2" type="ORF">C6C11_10580</name>
</gene>
<dbReference type="PANTHER" id="PTHR47751:SF1">
    <property type="entry name" value="SUPERFAMILY HYDROLASE, PUTATIVE (AFU_ORTHOLOGUE AFUA_2G16580)-RELATED"/>
    <property type="match status" value="1"/>
</dbReference>
<dbReference type="Pfam" id="PF00326">
    <property type="entry name" value="Peptidase_S9"/>
    <property type="match status" value="1"/>
</dbReference>
<reference evidence="2 3" key="1">
    <citation type="journal article" date="2018" name="PLoS ONE">
        <title>Phenotypic characterization and whole genome analysis of extended-spectrum beta-lactamase-producing bacteria isolated from dogs in Germany.</title>
        <authorList>
            <person name="Boehmer T."/>
            <person name="Vogler A.J."/>
            <person name="Thomas A."/>
            <person name="Sauer S."/>
            <person name="Hergenroether M."/>
            <person name="Straubinger R.K."/>
            <person name="Birdsell D."/>
            <person name="Keim P."/>
            <person name="Sahl J.W."/>
            <person name="Williamson C.H."/>
            <person name="Riehm J.M."/>
        </authorList>
    </citation>
    <scope>NUCLEOTIDE SEQUENCE [LARGE SCALE GENOMIC DNA]</scope>
    <source>
        <strain evidence="2 3">AFG_SD03_1510_Ahy_093</strain>
    </source>
</reference>
<dbReference type="EMBL" id="PUTQ01000013">
    <property type="protein sequence ID" value="RCF49552.1"/>
    <property type="molecule type" value="Genomic_DNA"/>
</dbReference>
<evidence type="ECO:0000313" key="3">
    <source>
        <dbReference type="Proteomes" id="UP000253075"/>
    </source>
</evidence>
<accession>A0ABD7G827</accession>
<dbReference type="InterPro" id="IPR051411">
    <property type="entry name" value="Polyketide_trans_af380"/>
</dbReference>
<reference evidence="3" key="2">
    <citation type="submission" date="2018-02" db="EMBL/GenBank/DDBJ databases">
        <title>Phenotypic characterization and whole genome analysis of multidrug-resistant, extended-spectrum beta-lactamase-producing bacteria isolated from dogs in Germany.</title>
        <authorList>
            <person name="Williamson C."/>
        </authorList>
    </citation>
    <scope>NUCLEOTIDE SEQUENCE [LARGE SCALE GENOMIC DNA]</scope>
    <source>
        <strain evidence="3">AFG_SD03_1510_Ahy_093</strain>
    </source>
</reference>
<sequence>MGRRRAHRPHPLLSYPPLILCEEQQMTQQQSVRFAHHHWDVAATLRLPEGFDAGKHYAAIVCAHPISSCKEQTAGAVYAEALTRAGFITLTFDASTQGESGGEPRFSEDPATRVEDFRCAVDYLVTLSFVDADSIGVLGVCGGGGYAVNAAMTERRFKAVATVVAANYGRILRQGDLTPDAALKTLEAIAAQRTAEARGADTMVTGYIPGSEAEREQAGLHDIDIVEAVQYYTTARGQQPGSPNKLRMSSLGPAMNWDAFAFAELLLTQPLHIVIGGGAPGAFGSYRDGFELFGRARSPQKRLQIVEGASHYDLYDQPDATGQALAQIVPFFRQHLAQA</sequence>
<comment type="caution">
    <text evidence="2">The sequence shown here is derived from an EMBL/GenBank/DDBJ whole genome shotgun (WGS) entry which is preliminary data.</text>
</comment>
<dbReference type="SUPFAM" id="SSF53474">
    <property type="entry name" value="alpha/beta-Hydrolases"/>
    <property type="match status" value="1"/>
</dbReference>
<dbReference type="Proteomes" id="UP000253075">
    <property type="component" value="Unassembled WGS sequence"/>
</dbReference>
<feature type="domain" description="Peptidase S9 prolyl oligopeptidase catalytic" evidence="1">
    <location>
        <begin position="111"/>
        <end position="164"/>
    </location>
</feature>
<dbReference type="GO" id="GO:0016787">
    <property type="term" value="F:hydrolase activity"/>
    <property type="evidence" value="ECO:0007669"/>
    <property type="project" value="UniProtKB-KW"/>
</dbReference>
<dbReference type="Gene3D" id="3.40.50.1820">
    <property type="entry name" value="alpha/beta hydrolase"/>
    <property type="match status" value="1"/>
</dbReference>
<name>A0ABD7G827_AERHY</name>
<dbReference type="InterPro" id="IPR001375">
    <property type="entry name" value="Peptidase_S9_cat"/>
</dbReference>
<dbReference type="AlphaFoldDB" id="A0ABD7G827"/>
<evidence type="ECO:0000313" key="2">
    <source>
        <dbReference type="EMBL" id="RCF49552.1"/>
    </source>
</evidence>
<dbReference type="PANTHER" id="PTHR47751">
    <property type="entry name" value="SUPERFAMILY HYDROLASE, PUTATIVE (AFU_ORTHOLOGUE AFUA_2G16580)-RELATED"/>
    <property type="match status" value="1"/>
</dbReference>
<protein>
    <submittedName>
        <fullName evidence="2">Alpha/beta hydrolase</fullName>
    </submittedName>
</protein>
<evidence type="ECO:0000259" key="1">
    <source>
        <dbReference type="Pfam" id="PF00326"/>
    </source>
</evidence>
<organism evidence="2 3">
    <name type="scientific">Aeromonas hydrophila</name>
    <dbReference type="NCBI Taxonomy" id="644"/>
    <lineage>
        <taxon>Bacteria</taxon>
        <taxon>Pseudomonadati</taxon>
        <taxon>Pseudomonadota</taxon>
        <taxon>Gammaproteobacteria</taxon>
        <taxon>Aeromonadales</taxon>
        <taxon>Aeromonadaceae</taxon>
        <taxon>Aeromonas</taxon>
    </lineage>
</organism>
<proteinExistence type="predicted"/>
<keyword evidence="2" id="KW-0378">Hydrolase</keyword>